<dbReference type="Proteomes" id="UP000276741">
    <property type="component" value="Chromosome"/>
</dbReference>
<sequence length="162" mass="18070">MSSIEVVEAEPGTVELILRELSLSYGCEFDELLRGYSFFLMIANFSQLFLTTATNVKKIVQALRGLKMHPYSIGIPVATLEPKVEPSLAFGEYMARACRKIVLDDSQLVRFLYGKSVKVDANSGLFVVVDRRGDFLGYGEVIPSGNLLRPLRDLGWYLRKGG</sequence>
<dbReference type="GeneID" id="38665573"/>
<name>A0A348B0J3_9CREN</name>
<evidence type="ECO:0000313" key="4">
    <source>
        <dbReference type="Proteomes" id="UP000276741"/>
    </source>
</evidence>
<protein>
    <recommendedName>
        <fullName evidence="1">UPF0113 domain-containing protein</fullName>
    </recommendedName>
</protein>
<evidence type="ECO:0000313" key="2">
    <source>
        <dbReference type="EMBL" id="BBD71695.1"/>
    </source>
</evidence>
<dbReference type="EMBL" id="AP018553">
    <property type="protein sequence ID" value="BBD71695.1"/>
    <property type="molecule type" value="Genomic_DNA"/>
</dbReference>
<evidence type="ECO:0000259" key="1">
    <source>
        <dbReference type="Pfam" id="PF03657"/>
    </source>
</evidence>
<dbReference type="Proteomes" id="UP000616143">
    <property type="component" value="Unassembled WGS sequence"/>
</dbReference>
<dbReference type="KEGG" id="sacd:HS1genome_0084"/>
<keyword evidence="4" id="KW-1185">Reference proteome</keyword>
<dbReference type="AlphaFoldDB" id="A0A348B0J3"/>
<dbReference type="InterPro" id="IPR005155">
    <property type="entry name" value="UPF0113_PUA"/>
</dbReference>
<dbReference type="EMBL" id="BMQS01000001">
    <property type="protein sequence ID" value="GGT86546.1"/>
    <property type="molecule type" value="Genomic_DNA"/>
</dbReference>
<dbReference type="OrthoDB" id="36461at2157"/>
<accession>A0A348B0J3</accession>
<feature type="domain" description="UPF0113" evidence="1">
    <location>
        <begin position="100"/>
        <end position="160"/>
    </location>
</feature>
<proteinExistence type="predicted"/>
<reference evidence="2" key="3">
    <citation type="journal article" date="2019" name="BMC Res. Notes">
        <title>Complete genome sequence of the Sulfodiicoccus acidiphilus strain HS-1T, the first crenarchaeon that lacks polB3, isolated from an acidic hot spring in Ohwaku-dani, Hakone, Japan.</title>
        <authorList>
            <person name="Sakai H.D."/>
            <person name="Kurosawa N."/>
        </authorList>
    </citation>
    <scope>NUCLEOTIDE SEQUENCE</scope>
    <source>
        <strain evidence="2">HS-1</strain>
    </source>
</reference>
<dbReference type="Pfam" id="PF03657">
    <property type="entry name" value="UPF0113"/>
    <property type="match status" value="1"/>
</dbReference>
<gene>
    <name evidence="3" type="ORF">GCM10007116_00620</name>
    <name evidence="2" type="ORF">HS1genome_0084</name>
</gene>
<dbReference type="InterPro" id="IPR036974">
    <property type="entry name" value="PUA_sf"/>
</dbReference>
<dbReference type="GO" id="GO:0003723">
    <property type="term" value="F:RNA binding"/>
    <property type="evidence" value="ECO:0007669"/>
    <property type="project" value="InterPro"/>
</dbReference>
<dbReference type="Gene3D" id="2.30.130.10">
    <property type="entry name" value="PUA domain"/>
    <property type="match status" value="1"/>
</dbReference>
<dbReference type="RefSeq" id="WP_126449027.1">
    <property type="nucleotide sequence ID" value="NZ_AP018553.1"/>
</dbReference>
<reference evidence="4" key="2">
    <citation type="submission" date="2018-04" db="EMBL/GenBank/DDBJ databases">
        <title>Complete genome sequence of Sulfodiicoccus acidiphilus strain HS-1.</title>
        <authorList>
            <person name="Sakai H.D."/>
            <person name="Kurosawa N."/>
        </authorList>
    </citation>
    <scope>NUCLEOTIDE SEQUENCE [LARGE SCALE GENOMIC DNA]</scope>
    <source>
        <strain evidence="4">HS-1</strain>
    </source>
</reference>
<organism evidence="2 4">
    <name type="scientific">Sulfodiicoccus acidiphilus</name>
    <dbReference type="NCBI Taxonomy" id="1670455"/>
    <lineage>
        <taxon>Archaea</taxon>
        <taxon>Thermoproteota</taxon>
        <taxon>Thermoprotei</taxon>
        <taxon>Sulfolobales</taxon>
        <taxon>Sulfolobaceae</taxon>
        <taxon>Sulfodiicoccus</taxon>
    </lineage>
</organism>
<reference evidence="3" key="4">
    <citation type="submission" date="2020-09" db="EMBL/GenBank/DDBJ databases">
        <authorList>
            <person name="Sun Q."/>
            <person name="Ohkuma M."/>
        </authorList>
    </citation>
    <scope>NUCLEOTIDE SEQUENCE</scope>
    <source>
        <strain evidence="3">JCM 31740</strain>
    </source>
</reference>
<evidence type="ECO:0000313" key="3">
    <source>
        <dbReference type="EMBL" id="GGT86546.1"/>
    </source>
</evidence>
<reference evidence="3" key="1">
    <citation type="journal article" date="2014" name="Int. J. Syst. Evol. Microbiol.">
        <title>Complete genome sequence of Corynebacterium casei LMG S-19264T (=DSM 44701T), isolated from a smear-ripened cheese.</title>
        <authorList>
            <consortium name="US DOE Joint Genome Institute (JGI-PGF)"/>
            <person name="Walter F."/>
            <person name="Albersmeier A."/>
            <person name="Kalinowski J."/>
            <person name="Ruckert C."/>
        </authorList>
    </citation>
    <scope>NUCLEOTIDE SEQUENCE</scope>
    <source>
        <strain evidence="3">JCM 31740</strain>
    </source>
</reference>